<keyword evidence="2" id="KW-0808">Transferase</keyword>
<reference evidence="2 3" key="1">
    <citation type="submission" date="2018-07" db="EMBL/GenBank/DDBJ databases">
        <title>Parabacteroides acidifaciens nov. sp., isolated from human feces.</title>
        <authorList>
            <person name="Wang Y.J."/>
        </authorList>
    </citation>
    <scope>NUCLEOTIDE SEQUENCE [LARGE SCALE GENOMIC DNA]</scope>
    <source>
        <strain evidence="2 3">426-9</strain>
    </source>
</reference>
<evidence type="ECO:0000313" key="2">
    <source>
        <dbReference type="EMBL" id="RDU49776.1"/>
    </source>
</evidence>
<protein>
    <submittedName>
        <fullName evidence="2">Polysaccharide pyruvyl transferase family protein</fullName>
    </submittedName>
</protein>
<organism evidence="2 3">
    <name type="scientific">Parabacteroides acidifaciens</name>
    <dbReference type="NCBI Taxonomy" id="2290935"/>
    <lineage>
        <taxon>Bacteria</taxon>
        <taxon>Pseudomonadati</taxon>
        <taxon>Bacteroidota</taxon>
        <taxon>Bacteroidia</taxon>
        <taxon>Bacteroidales</taxon>
        <taxon>Tannerellaceae</taxon>
        <taxon>Parabacteroides</taxon>
    </lineage>
</organism>
<proteinExistence type="predicted"/>
<name>A0A3D8HFR9_9BACT</name>
<feature type="domain" description="Polysaccharide pyruvyl transferase" evidence="1">
    <location>
        <begin position="16"/>
        <end position="320"/>
    </location>
</feature>
<dbReference type="Pfam" id="PF04230">
    <property type="entry name" value="PS_pyruv_trans"/>
    <property type="match status" value="1"/>
</dbReference>
<dbReference type="AlphaFoldDB" id="A0A3D8HFR9"/>
<evidence type="ECO:0000259" key="1">
    <source>
        <dbReference type="Pfam" id="PF04230"/>
    </source>
</evidence>
<gene>
    <name evidence="2" type="ORF">DWU89_07065</name>
</gene>
<dbReference type="EMBL" id="QREV01000012">
    <property type="protein sequence ID" value="RDU49776.1"/>
    <property type="molecule type" value="Genomic_DNA"/>
</dbReference>
<dbReference type="GO" id="GO:0016740">
    <property type="term" value="F:transferase activity"/>
    <property type="evidence" value="ECO:0007669"/>
    <property type="project" value="UniProtKB-KW"/>
</dbReference>
<sequence>MLIMKIAILTLPLHTNYGGILQAYALQEVMTRMGHEVILINLPVAKVSKVEKVKEFAKRLVKRFLLFKSVPLRAWPTDRERKNIAQHIAPFIHKYLQVVECTCEKQLLNLVKKEKVKALIVGSDQVWRPGYSTSVSTYFLDFLKREEDIKKISYAASLGRDYWVFTKKQTQALGELIRKFDAVSVREDSAVTLCRTYWGINASWLLDPTLLLDKTDYMKVCDLIPAGKEKHLMVYILDSNINKDRIIQEISELKNLPVHKVMAKNKYWNVGSSGIKDCIVPPISEWIEGFMNAGFVVTDSFHGMAFSIVFEKPFICIGNKTRGMARFTSLLKLLELEDRLIHSVDDLKPDVVNCDIDYSRVNALREKEINKSIQFLQGALCKME</sequence>
<dbReference type="Proteomes" id="UP000256321">
    <property type="component" value="Unassembled WGS sequence"/>
</dbReference>
<comment type="caution">
    <text evidence="2">The sequence shown here is derived from an EMBL/GenBank/DDBJ whole genome shotgun (WGS) entry which is preliminary data.</text>
</comment>
<dbReference type="InterPro" id="IPR007345">
    <property type="entry name" value="Polysacch_pyruvyl_Trfase"/>
</dbReference>
<accession>A0A3D8HFR9</accession>
<evidence type="ECO:0000313" key="3">
    <source>
        <dbReference type="Proteomes" id="UP000256321"/>
    </source>
</evidence>